<evidence type="ECO:0000313" key="3">
    <source>
        <dbReference type="Proteomes" id="UP000039370"/>
    </source>
</evidence>
<dbReference type="Proteomes" id="UP000039370">
    <property type="component" value="Unassembled WGS sequence"/>
</dbReference>
<keyword evidence="1" id="KW-0812">Transmembrane</keyword>
<reference evidence="3" key="1">
    <citation type="submission" date="2015-01" db="EMBL/GenBank/DDBJ databases">
        <authorList>
            <person name="MANFREDI Pablo"/>
        </authorList>
    </citation>
    <scope>NUCLEOTIDE SEQUENCE [LARGE SCALE GENOMIC DNA]</scope>
    <source>
        <strain evidence="3">Cc11</strain>
    </source>
</reference>
<dbReference type="EMBL" id="CDOK01000159">
    <property type="protein sequence ID" value="CEN52131.1"/>
    <property type="molecule type" value="Genomic_DNA"/>
</dbReference>
<evidence type="ECO:0000256" key="1">
    <source>
        <dbReference type="SAM" id="Phobius"/>
    </source>
</evidence>
<keyword evidence="1" id="KW-0472">Membrane</keyword>
<keyword evidence="1" id="KW-1133">Transmembrane helix</keyword>
<proteinExistence type="predicted"/>
<organism evidence="2 3">
    <name type="scientific">Capnocytophaga canimorsus</name>
    <dbReference type="NCBI Taxonomy" id="28188"/>
    <lineage>
        <taxon>Bacteria</taxon>
        <taxon>Pseudomonadati</taxon>
        <taxon>Bacteroidota</taxon>
        <taxon>Flavobacteriia</taxon>
        <taxon>Flavobacteriales</taxon>
        <taxon>Flavobacteriaceae</taxon>
        <taxon>Capnocytophaga</taxon>
    </lineage>
</organism>
<feature type="transmembrane region" description="Helical" evidence="1">
    <location>
        <begin position="31"/>
        <end position="51"/>
    </location>
</feature>
<evidence type="ECO:0000313" key="2">
    <source>
        <dbReference type="EMBL" id="CEN52131.1"/>
    </source>
</evidence>
<gene>
    <name evidence="2" type="ORF">CCAN11_2410027</name>
</gene>
<feature type="transmembrane region" description="Helical" evidence="1">
    <location>
        <begin position="7"/>
        <end position="25"/>
    </location>
</feature>
<name>A0A0B7IJS6_9FLAO</name>
<dbReference type="AlphaFoldDB" id="A0A0B7IJS6"/>
<protein>
    <submittedName>
        <fullName evidence="2">Uncharacterized protein</fullName>
    </submittedName>
</protein>
<accession>A0A0B7IJS6</accession>
<sequence length="67" mass="7301">MRILIKIILSVLIVLVTAIILGMIAQGAGKAVAPGTFIAAFVLFYVLRGIWKYKPKKNGNTDLDKTI</sequence>